<dbReference type="Proteomes" id="UP000527324">
    <property type="component" value="Unassembled WGS sequence"/>
</dbReference>
<organism evidence="2 3">
    <name type="scientific">Brevundimonas aurantiaca</name>
    <dbReference type="NCBI Taxonomy" id="74316"/>
    <lineage>
        <taxon>Bacteria</taxon>
        <taxon>Pseudomonadati</taxon>
        <taxon>Pseudomonadota</taxon>
        <taxon>Alphaproteobacteria</taxon>
        <taxon>Caulobacterales</taxon>
        <taxon>Caulobacteraceae</taxon>
        <taxon>Brevundimonas</taxon>
    </lineage>
</organism>
<keyword evidence="3" id="KW-1185">Reference proteome</keyword>
<name>A0A7W9F9K5_9CAUL</name>
<proteinExistence type="predicted"/>
<evidence type="ECO:0000256" key="1">
    <source>
        <dbReference type="SAM" id="SignalP"/>
    </source>
</evidence>
<evidence type="ECO:0008006" key="4">
    <source>
        <dbReference type="Google" id="ProtNLM"/>
    </source>
</evidence>
<gene>
    <name evidence="2" type="ORF">GGQ93_002898</name>
</gene>
<feature type="chain" id="PRO_5031462414" description="UrcA family protein" evidence="1">
    <location>
        <begin position="23"/>
        <end position="117"/>
    </location>
</feature>
<feature type="signal peptide" evidence="1">
    <location>
        <begin position="1"/>
        <end position="22"/>
    </location>
</feature>
<dbReference type="RefSeq" id="WP_183217904.1">
    <property type="nucleotide sequence ID" value="NZ_CAJFZW010000031.1"/>
</dbReference>
<dbReference type="EMBL" id="JACHOQ010000010">
    <property type="protein sequence ID" value="MBB5741160.1"/>
    <property type="molecule type" value="Genomic_DNA"/>
</dbReference>
<sequence>MTRLITPALIAAALIAPGLAHAQTQHQTQDKPRLQAVRAELDRAQTRSSAVQPVMICETDAATRRAYQREFGAAPVFVTAEDAMAARRAGEHWAAPRCMTERQYERLVSSTQDRAGL</sequence>
<evidence type="ECO:0000313" key="3">
    <source>
        <dbReference type="Proteomes" id="UP000527324"/>
    </source>
</evidence>
<evidence type="ECO:0000313" key="2">
    <source>
        <dbReference type="EMBL" id="MBB5741160.1"/>
    </source>
</evidence>
<reference evidence="2 3" key="1">
    <citation type="submission" date="2020-08" db="EMBL/GenBank/DDBJ databases">
        <title>Genomic Encyclopedia of Type Strains, Phase IV (KMG-IV): sequencing the most valuable type-strain genomes for metagenomic binning, comparative biology and taxonomic classification.</title>
        <authorList>
            <person name="Goeker M."/>
        </authorList>
    </citation>
    <scope>NUCLEOTIDE SEQUENCE [LARGE SCALE GENOMIC DNA]</scope>
    <source>
        <strain evidence="2 3">DSM 4731</strain>
    </source>
</reference>
<comment type="caution">
    <text evidence="2">The sequence shown here is derived from an EMBL/GenBank/DDBJ whole genome shotgun (WGS) entry which is preliminary data.</text>
</comment>
<dbReference type="AlphaFoldDB" id="A0A7W9F9K5"/>
<protein>
    <recommendedName>
        <fullName evidence="4">UrcA family protein</fullName>
    </recommendedName>
</protein>
<keyword evidence="1" id="KW-0732">Signal</keyword>
<accession>A0A7W9F9K5</accession>